<reference evidence="2 3" key="1">
    <citation type="submission" date="2020-08" db="EMBL/GenBank/DDBJ databases">
        <title>Amycolatopsis sp. nov. DR6-1 isolated from Dendrobium heterocarpum.</title>
        <authorList>
            <person name="Tedsree N."/>
            <person name="Kuncharoen N."/>
            <person name="Likhitwitayawuid K."/>
            <person name="Tanasupawat S."/>
        </authorList>
    </citation>
    <scope>NUCLEOTIDE SEQUENCE [LARGE SCALE GENOMIC DNA]</scope>
    <source>
        <strain evidence="2 3">DR6-1</strain>
    </source>
</reference>
<sequence>MTTTVHFGPDEGGRRQVKCRTKAICTPTTRTEGLVAITAPRALPGFDNIAGVAIPAWAGMVITAACAISAITVLLVILRNRRK</sequence>
<gene>
    <name evidence="2" type="ORF">H4281_24745</name>
</gene>
<keyword evidence="1" id="KW-0812">Transmembrane</keyword>
<name>A0A7W3ZCZ8_9PSEU</name>
<dbReference type="EMBL" id="JACGZW010000008">
    <property type="protein sequence ID" value="MBB1156373.1"/>
    <property type="molecule type" value="Genomic_DNA"/>
</dbReference>
<feature type="transmembrane region" description="Helical" evidence="1">
    <location>
        <begin position="54"/>
        <end position="78"/>
    </location>
</feature>
<evidence type="ECO:0000313" key="3">
    <source>
        <dbReference type="Proteomes" id="UP000526734"/>
    </source>
</evidence>
<evidence type="ECO:0000256" key="1">
    <source>
        <dbReference type="SAM" id="Phobius"/>
    </source>
</evidence>
<evidence type="ECO:0000313" key="2">
    <source>
        <dbReference type="EMBL" id="MBB1156373.1"/>
    </source>
</evidence>
<keyword evidence="1" id="KW-0472">Membrane</keyword>
<keyword evidence="3" id="KW-1185">Reference proteome</keyword>
<proteinExistence type="predicted"/>
<accession>A0A7W3ZCZ8</accession>
<keyword evidence="1" id="KW-1133">Transmembrane helix</keyword>
<organism evidence="2 3">
    <name type="scientific">Amycolatopsis dendrobii</name>
    <dbReference type="NCBI Taxonomy" id="2760662"/>
    <lineage>
        <taxon>Bacteria</taxon>
        <taxon>Bacillati</taxon>
        <taxon>Actinomycetota</taxon>
        <taxon>Actinomycetes</taxon>
        <taxon>Pseudonocardiales</taxon>
        <taxon>Pseudonocardiaceae</taxon>
        <taxon>Amycolatopsis</taxon>
    </lineage>
</organism>
<dbReference type="AlphaFoldDB" id="A0A7W3ZCZ8"/>
<comment type="caution">
    <text evidence="2">The sequence shown here is derived from an EMBL/GenBank/DDBJ whole genome shotgun (WGS) entry which is preliminary data.</text>
</comment>
<dbReference type="Proteomes" id="UP000526734">
    <property type="component" value="Unassembled WGS sequence"/>
</dbReference>
<protein>
    <submittedName>
        <fullName evidence="2">Uncharacterized protein</fullName>
    </submittedName>
</protein>
<dbReference type="RefSeq" id="WP_182893319.1">
    <property type="nucleotide sequence ID" value="NZ_JACGZW010000008.1"/>
</dbReference>